<gene>
    <name evidence="1" type="ORF">S03H2_12580</name>
</gene>
<dbReference type="InterPro" id="IPR012338">
    <property type="entry name" value="Beta-lactam/transpept-like"/>
</dbReference>
<accession>X1GZQ3</accession>
<sequence>KENILKPLEMNRSTYLKQDFEKDDDVLTGYLPSDDKKTR</sequence>
<protein>
    <submittedName>
        <fullName evidence="1">Uncharacterized protein</fullName>
    </submittedName>
</protein>
<dbReference type="AlphaFoldDB" id="X1GZQ3"/>
<reference evidence="1" key="1">
    <citation type="journal article" date="2014" name="Front. Microbiol.">
        <title>High frequency of phylogenetically diverse reductive dehalogenase-homologous genes in deep subseafloor sedimentary metagenomes.</title>
        <authorList>
            <person name="Kawai M."/>
            <person name="Futagami T."/>
            <person name="Toyoda A."/>
            <person name="Takaki Y."/>
            <person name="Nishi S."/>
            <person name="Hori S."/>
            <person name="Arai W."/>
            <person name="Tsubouchi T."/>
            <person name="Morono Y."/>
            <person name="Uchiyama I."/>
            <person name="Ito T."/>
            <person name="Fujiyama A."/>
            <person name="Inagaki F."/>
            <person name="Takami H."/>
        </authorList>
    </citation>
    <scope>NUCLEOTIDE SEQUENCE</scope>
    <source>
        <strain evidence="1">Expedition CK06-06</strain>
    </source>
</reference>
<name>X1GZQ3_9ZZZZ</name>
<dbReference type="EMBL" id="BARU01006396">
    <property type="protein sequence ID" value="GAH47079.1"/>
    <property type="molecule type" value="Genomic_DNA"/>
</dbReference>
<proteinExistence type="predicted"/>
<feature type="non-terminal residue" evidence="1">
    <location>
        <position position="1"/>
    </location>
</feature>
<organism evidence="1">
    <name type="scientific">marine sediment metagenome</name>
    <dbReference type="NCBI Taxonomy" id="412755"/>
    <lineage>
        <taxon>unclassified sequences</taxon>
        <taxon>metagenomes</taxon>
        <taxon>ecological metagenomes</taxon>
    </lineage>
</organism>
<comment type="caution">
    <text evidence="1">The sequence shown here is derived from an EMBL/GenBank/DDBJ whole genome shotgun (WGS) entry which is preliminary data.</text>
</comment>
<evidence type="ECO:0000313" key="1">
    <source>
        <dbReference type="EMBL" id="GAH47079.1"/>
    </source>
</evidence>
<dbReference type="Gene3D" id="3.40.710.10">
    <property type="entry name" value="DD-peptidase/beta-lactamase superfamily"/>
    <property type="match status" value="1"/>
</dbReference>